<evidence type="ECO:0000313" key="2">
    <source>
        <dbReference type="EMBL" id="GAA2960332.1"/>
    </source>
</evidence>
<keyword evidence="3" id="KW-1185">Reference proteome</keyword>
<feature type="region of interest" description="Disordered" evidence="1">
    <location>
        <begin position="110"/>
        <end position="131"/>
    </location>
</feature>
<comment type="caution">
    <text evidence="2">The sequence shown here is derived from an EMBL/GenBank/DDBJ whole genome shotgun (WGS) entry which is preliminary data.</text>
</comment>
<accession>A0ABN3XKW1</accession>
<dbReference type="EMBL" id="BAAAUD010000051">
    <property type="protein sequence ID" value="GAA2960332.1"/>
    <property type="molecule type" value="Genomic_DNA"/>
</dbReference>
<dbReference type="PROSITE" id="PS51257">
    <property type="entry name" value="PROKAR_LIPOPROTEIN"/>
    <property type="match status" value="1"/>
</dbReference>
<dbReference type="RefSeq" id="WP_344498021.1">
    <property type="nucleotide sequence ID" value="NZ_BAAAUD010000051.1"/>
</dbReference>
<sequence length="143" mass="14812">MKGSWWRISGITMPAWTIAVAAGCIVPFPLTVIGAMSSMPGTAGLGPEPGVTEVIAPMGTYLVSVLPGSAVSQTVATPFPQPVTGLLYVGRRIRKEDLAPVLAGAAADRRLRPAASGSTPRGPRRSPPGASRPVYCCCTALRR</sequence>
<dbReference type="Proteomes" id="UP001500403">
    <property type="component" value="Unassembled WGS sequence"/>
</dbReference>
<organism evidence="2 3">
    <name type="scientific">Streptomyces enissocaesilis</name>
    <dbReference type="NCBI Taxonomy" id="332589"/>
    <lineage>
        <taxon>Bacteria</taxon>
        <taxon>Bacillati</taxon>
        <taxon>Actinomycetota</taxon>
        <taxon>Actinomycetes</taxon>
        <taxon>Kitasatosporales</taxon>
        <taxon>Streptomycetaceae</taxon>
        <taxon>Streptomyces</taxon>
        <taxon>Streptomyces rochei group</taxon>
    </lineage>
</organism>
<protein>
    <submittedName>
        <fullName evidence="2">Uncharacterized protein</fullName>
    </submittedName>
</protein>
<proteinExistence type="predicted"/>
<reference evidence="2 3" key="1">
    <citation type="journal article" date="2019" name="Int. J. Syst. Evol. Microbiol.">
        <title>The Global Catalogue of Microorganisms (GCM) 10K type strain sequencing project: providing services to taxonomists for standard genome sequencing and annotation.</title>
        <authorList>
            <consortium name="The Broad Institute Genomics Platform"/>
            <consortium name="The Broad Institute Genome Sequencing Center for Infectious Disease"/>
            <person name="Wu L."/>
            <person name="Ma J."/>
        </authorList>
    </citation>
    <scope>NUCLEOTIDE SEQUENCE [LARGE SCALE GENOMIC DNA]</scope>
    <source>
        <strain evidence="2 3">JCM 9088</strain>
    </source>
</reference>
<feature type="compositionally biased region" description="Low complexity" evidence="1">
    <location>
        <begin position="115"/>
        <end position="131"/>
    </location>
</feature>
<gene>
    <name evidence="2" type="ORF">GCM10010446_52240</name>
</gene>
<evidence type="ECO:0000256" key="1">
    <source>
        <dbReference type="SAM" id="MobiDB-lite"/>
    </source>
</evidence>
<evidence type="ECO:0000313" key="3">
    <source>
        <dbReference type="Proteomes" id="UP001500403"/>
    </source>
</evidence>
<name>A0ABN3XKW1_9ACTN</name>